<evidence type="ECO:0008006" key="4">
    <source>
        <dbReference type="Google" id="ProtNLM"/>
    </source>
</evidence>
<evidence type="ECO:0000313" key="3">
    <source>
        <dbReference type="Proteomes" id="UP000215027"/>
    </source>
</evidence>
<sequence length="288" mass="32302">MDRPGRNEPCYCGSGKKYKQCHMVADLAADREGRAWADAARDLRLAIFEFADDARFEDEAGPAAARYWNEYYSAETLPLMSPGEAERFLDWFAFDYTLPSAGERVVDIYRKEQGENLSLQQRELLAQWADGAPLGGYELTGYERQTLRLKEFLSGEMIDVFEPGGHGNAPLGSIILGRPVRVQDQYEFFSLPAYIPPEEIADLHNTLTAAAGDGATDNEALRRHNVLYIHHALEQAKLAGRPPVTRLDPHHAAEGVQQRHRHQRVRIKGPAGQTENAPQLVQAHRKAI</sequence>
<dbReference type="Gene3D" id="3.10.450.50">
    <property type="match status" value="1"/>
</dbReference>
<dbReference type="SUPFAM" id="SSF103642">
    <property type="entry name" value="Sec-C motif"/>
    <property type="match status" value="1"/>
</dbReference>
<dbReference type="AlphaFoldDB" id="A0A170PEW2"/>
<feature type="region of interest" description="Disordered" evidence="1">
    <location>
        <begin position="252"/>
        <end position="288"/>
    </location>
</feature>
<keyword evidence="3" id="KW-1185">Reference proteome</keyword>
<dbReference type="EMBL" id="LN890655">
    <property type="protein sequence ID" value="CUS02817.2"/>
    <property type="molecule type" value="Genomic_DNA"/>
</dbReference>
<evidence type="ECO:0000313" key="2">
    <source>
        <dbReference type="EMBL" id="CUS02817.2"/>
    </source>
</evidence>
<gene>
    <name evidence="2" type="ORF">CFX0092_A0939</name>
</gene>
<organism evidence="2 3">
    <name type="scientific">Candidatus Promineifilum breve</name>
    <dbReference type="NCBI Taxonomy" id="1806508"/>
    <lineage>
        <taxon>Bacteria</taxon>
        <taxon>Bacillati</taxon>
        <taxon>Chloroflexota</taxon>
        <taxon>Ardenticatenia</taxon>
        <taxon>Candidatus Promineifilales</taxon>
        <taxon>Candidatus Promineifilaceae</taxon>
        <taxon>Candidatus Promineifilum</taxon>
    </lineage>
</organism>
<dbReference type="Pfam" id="PF02810">
    <property type="entry name" value="SEC-C"/>
    <property type="match status" value="1"/>
</dbReference>
<accession>A0A170PEW2</accession>
<protein>
    <recommendedName>
        <fullName evidence="4">SEC-C motif domain protein</fullName>
    </recommendedName>
</protein>
<dbReference type="KEGG" id="pbf:CFX0092_A0939"/>
<dbReference type="Proteomes" id="UP000215027">
    <property type="component" value="Chromosome I"/>
</dbReference>
<dbReference type="InterPro" id="IPR004027">
    <property type="entry name" value="SEC_C_motif"/>
</dbReference>
<name>A0A170PEW2_9CHLR</name>
<feature type="compositionally biased region" description="Basic residues" evidence="1">
    <location>
        <begin position="258"/>
        <end position="267"/>
    </location>
</feature>
<reference evidence="2" key="1">
    <citation type="submission" date="2016-01" db="EMBL/GenBank/DDBJ databases">
        <authorList>
            <person name="Mcilroy J.S."/>
            <person name="Karst M S."/>
            <person name="Albertsen M."/>
        </authorList>
    </citation>
    <scope>NUCLEOTIDE SEQUENCE</scope>
    <source>
        <strain evidence="2">Cfx-K</strain>
    </source>
</reference>
<evidence type="ECO:0000256" key="1">
    <source>
        <dbReference type="SAM" id="MobiDB-lite"/>
    </source>
</evidence>
<proteinExistence type="predicted"/>